<dbReference type="Proteomes" id="UP000253919">
    <property type="component" value="Unassembled WGS sequence"/>
</dbReference>
<protein>
    <recommendedName>
        <fullName evidence="7">Secretion system C-terminal sorting domain-containing protein</fullName>
    </recommendedName>
</protein>
<dbReference type="NCBIfam" id="TIGR04183">
    <property type="entry name" value="Por_Secre_tail"/>
    <property type="match status" value="1"/>
</dbReference>
<dbReference type="InterPro" id="IPR026444">
    <property type="entry name" value="Secre_tail"/>
</dbReference>
<feature type="signal peptide" evidence="1">
    <location>
        <begin position="1"/>
        <end position="21"/>
    </location>
</feature>
<gene>
    <name evidence="5" type="ORF">AHMF7616_00221</name>
</gene>
<sequence>MRRLLLLIYFSIVTNPFTTYAQSIESLQPISNIYDDRVIKIISDKEDNFYVIGYIGKGDGNDLNNKVIDDTYFANIPKKISGSFIAKYNGKENQLIWIKQHTSYTLMPAYLDGIVDPEGNVYITGRADYSNFVLEKLDRNGNLLWEKKYKSKTIFNDFVGYGVTVDKQGNSYIVGSFDGANIDGFAFNLNSTKLNAQTDFLIKFNPDGKALWVKTTLNENINYTSITIDNSGNLVTSGSFIGKVNFNDIELENSSPDDGYGKVDNAFLVKRDPNGNILWAKSYPLKANTLNQLVLDYDNVAIDHNNNIYFTSVFSLEKPAKVKVDELELELSSGTVLIKLNPDGKAEWGVNYQSIDADTYQPGKLIYANQAIYLTGIFYGSMNIENETLKNTSPGGSIFLIKLNLNGKKVWATRFGGINNSLYPTLTFLPQQRKLTLASRFYDKMTVNNLSVISKGQGDIFIAKINDTTITTTNYNTTIRGKVFDDSNKNCVEDKTEKGIPNIVLEIQPGEYYTVTDEQGLYAVAVPPGIYTVKPILPTTTKSRIIRNCVSSLEAKTDSLHKEVANINFGYTTIPCTVLTVDIAADRRRRCFRSQTTVTFANEGAADAQNVQVKVIYPKYVVPISSTVPWNFQKDSLLVFTIGQLKAGEKRSFIITDSTVCGNENIRGLSQCVKAMITPKSTCMTPNPNWNQASVAVMGTYQEETETATFIVENTGDGAMTDSTSYRVFANETLVEEGKTKLDKGDKLTLEIPMKSQALRVEADQVKDHPGSSRPNATVQPMMAMPDAPPTPEDAFYQDDADADVEISCLPIIDSYDPNDKQVSPIGITKRHYIKATDELEYLIRFQNTGTDVAYKVVVVDTLSEELDIASLRVGAASHPFIYTVSGKGKPVLTFTFNNINLPDHKTNEPASHGFVKFTIAQTPDNPKGTRIINAAYNYFDYNAPVKTNEVFNIVGDTVMLATEKTVVYDCGKDLPTTAHTLEDINLCDTDNTTLTGNQPEKGKGRWQLISGQATLVNPDNYITKIKNIGYGDVIVEWTIQLCEKVSRSRVTLHRLPVPEPPLVDDIAPQCELSPQAITVFGQNITWYADAEKTIMLYSGNIYQPETISENTTYYVTQTVNGCESAVTTVTLPVQPATINFTVTGDTLTAPFAEQYQWFFNNEPLKAGNTQKIQARNSGLYRVEIIKQNCTASSKDQMHQVYLTQSQLLVKPNPIDEQLNLELTTYSTGEVLIRVWNQLGRKVKEEVTNKPTTVYETQLQLHHLAAGVYFVEAQIGTEVFRQKFVKK</sequence>
<dbReference type="InterPro" id="IPR052918">
    <property type="entry name" value="Motility_Chemotaxis_Reg"/>
</dbReference>
<keyword evidence="6" id="KW-1185">Reference proteome</keyword>
<dbReference type="SUPFAM" id="SSF117074">
    <property type="entry name" value="Hypothetical protein PA1324"/>
    <property type="match status" value="1"/>
</dbReference>
<dbReference type="SUPFAM" id="SSF63829">
    <property type="entry name" value="Calcium-dependent phosphotriesterase"/>
    <property type="match status" value="1"/>
</dbReference>
<evidence type="ECO:0000256" key="1">
    <source>
        <dbReference type="SAM" id="SignalP"/>
    </source>
</evidence>
<feature type="chain" id="PRO_5016861650" description="Secretion system C-terminal sorting domain-containing protein" evidence="1">
    <location>
        <begin position="22"/>
        <end position="1287"/>
    </location>
</feature>
<feature type="domain" description="DUF7619" evidence="4">
    <location>
        <begin position="817"/>
        <end position="952"/>
    </location>
</feature>
<dbReference type="Gene3D" id="2.60.40.10">
    <property type="entry name" value="Immunoglobulins"/>
    <property type="match status" value="1"/>
</dbReference>
<dbReference type="InterPro" id="IPR044023">
    <property type="entry name" value="Ig_7"/>
</dbReference>
<dbReference type="InterPro" id="IPR013783">
    <property type="entry name" value="Ig-like_fold"/>
</dbReference>
<evidence type="ECO:0000313" key="6">
    <source>
        <dbReference type="Proteomes" id="UP000253919"/>
    </source>
</evidence>
<dbReference type="EMBL" id="QASA01000001">
    <property type="protein sequence ID" value="RDC61641.1"/>
    <property type="molecule type" value="Genomic_DNA"/>
</dbReference>
<dbReference type="OrthoDB" id="1524003at2"/>
<evidence type="ECO:0000259" key="4">
    <source>
        <dbReference type="Pfam" id="PF24595"/>
    </source>
</evidence>
<evidence type="ECO:0000313" key="5">
    <source>
        <dbReference type="EMBL" id="RDC61641.1"/>
    </source>
</evidence>
<organism evidence="5 6">
    <name type="scientific">Adhaeribacter pallidiroseus</name>
    <dbReference type="NCBI Taxonomy" id="2072847"/>
    <lineage>
        <taxon>Bacteria</taxon>
        <taxon>Pseudomonadati</taxon>
        <taxon>Bacteroidota</taxon>
        <taxon>Cytophagia</taxon>
        <taxon>Cytophagales</taxon>
        <taxon>Hymenobacteraceae</taxon>
        <taxon>Adhaeribacter</taxon>
    </lineage>
</organism>
<dbReference type="Pfam" id="PF24595">
    <property type="entry name" value="DUF7619"/>
    <property type="match status" value="1"/>
</dbReference>
<name>A0A369Q9S7_9BACT</name>
<dbReference type="PANTHER" id="PTHR35580:SF1">
    <property type="entry name" value="PHYTASE-LIKE DOMAIN-CONTAINING PROTEIN"/>
    <property type="match status" value="1"/>
</dbReference>
<evidence type="ECO:0008006" key="7">
    <source>
        <dbReference type="Google" id="ProtNLM"/>
    </source>
</evidence>
<dbReference type="Pfam" id="PF18962">
    <property type="entry name" value="Por_Secre_tail"/>
    <property type="match status" value="1"/>
</dbReference>
<dbReference type="InterPro" id="IPR055353">
    <property type="entry name" value="DUF7619"/>
</dbReference>
<comment type="caution">
    <text evidence="5">The sequence shown here is derived from an EMBL/GenBank/DDBJ whole genome shotgun (WGS) entry which is preliminary data.</text>
</comment>
<keyword evidence="1" id="KW-0732">Signal</keyword>
<dbReference type="PANTHER" id="PTHR35580">
    <property type="entry name" value="CELL SURFACE GLYCOPROTEIN (S-LAYER PROTEIN)-LIKE PROTEIN"/>
    <property type="match status" value="1"/>
</dbReference>
<evidence type="ECO:0000259" key="2">
    <source>
        <dbReference type="Pfam" id="PF18962"/>
    </source>
</evidence>
<dbReference type="InterPro" id="IPR015943">
    <property type="entry name" value="WD40/YVTN_repeat-like_dom_sf"/>
</dbReference>
<feature type="domain" description="Ig-like" evidence="3">
    <location>
        <begin position="1060"/>
        <end position="1136"/>
    </location>
</feature>
<dbReference type="Gene3D" id="2.130.10.10">
    <property type="entry name" value="YVTN repeat-like/Quinoprotein amine dehydrogenase"/>
    <property type="match status" value="1"/>
</dbReference>
<feature type="domain" description="Secretion system C-terminal sorting" evidence="2">
    <location>
        <begin position="1212"/>
        <end position="1285"/>
    </location>
</feature>
<dbReference type="Pfam" id="PF19081">
    <property type="entry name" value="Ig_7"/>
    <property type="match status" value="1"/>
</dbReference>
<proteinExistence type="predicted"/>
<accession>A0A369Q9S7</accession>
<evidence type="ECO:0000259" key="3">
    <source>
        <dbReference type="Pfam" id="PF19081"/>
    </source>
</evidence>
<dbReference type="RefSeq" id="WP_115371208.1">
    <property type="nucleotide sequence ID" value="NZ_QASA01000001.1"/>
</dbReference>
<reference evidence="5 6" key="1">
    <citation type="submission" date="2018-04" db="EMBL/GenBank/DDBJ databases">
        <title>Adhaeribacter sp. HMF7616 genome sequencing and assembly.</title>
        <authorList>
            <person name="Kang H."/>
            <person name="Kang J."/>
            <person name="Cha I."/>
            <person name="Kim H."/>
            <person name="Joh K."/>
        </authorList>
    </citation>
    <scope>NUCLEOTIDE SEQUENCE [LARGE SCALE GENOMIC DNA]</scope>
    <source>
        <strain evidence="5 6">HMF7616</strain>
    </source>
</reference>